<evidence type="ECO:0000313" key="2">
    <source>
        <dbReference type="EMBL" id="MBG6091693.1"/>
    </source>
</evidence>
<keyword evidence="3" id="KW-1185">Reference proteome</keyword>
<feature type="region of interest" description="Disordered" evidence="1">
    <location>
        <begin position="23"/>
        <end position="49"/>
    </location>
</feature>
<evidence type="ECO:0000256" key="1">
    <source>
        <dbReference type="SAM" id="MobiDB-lite"/>
    </source>
</evidence>
<dbReference type="PROSITE" id="PS51257">
    <property type="entry name" value="PROKAR_LIPOPROTEIN"/>
    <property type="match status" value="1"/>
</dbReference>
<dbReference type="AlphaFoldDB" id="A0A931DNA3"/>
<organism evidence="2 3">
    <name type="scientific">Actinomadura viridis</name>
    <dbReference type="NCBI Taxonomy" id="58110"/>
    <lineage>
        <taxon>Bacteria</taxon>
        <taxon>Bacillati</taxon>
        <taxon>Actinomycetota</taxon>
        <taxon>Actinomycetes</taxon>
        <taxon>Streptosporangiales</taxon>
        <taxon>Thermomonosporaceae</taxon>
        <taxon>Actinomadura</taxon>
    </lineage>
</organism>
<evidence type="ECO:0000313" key="3">
    <source>
        <dbReference type="Proteomes" id="UP000614047"/>
    </source>
</evidence>
<accession>A0A931DNA3</accession>
<reference evidence="2" key="1">
    <citation type="submission" date="2020-11" db="EMBL/GenBank/DDBJ databases">
        <title>Sequencing the genomes of 1000 actinobacteria strains.</title>
        <authorList>
            <person name="Klenk H.-P."/>
        </authorList>
    </citation>
    <scope>NUCLEOTIDE SEQUENCE</scope>
    <source>
        <strain evidence="2">DSM 43175</strain>
    </source>
</reference>
<protein>
    <recommendedName>
        <fullName evidence="4">Lipoprotein</fullName>
    </recommendedName>
</protein>
<comment type="caution">
    <text evidence="2">The sequence shown here is derived from an EMBL/GenBank/DDBJ whole genome shotgun (WGS) entry which is preliminary data.</text>
</comment>
<dbReference type="Proteomes" id="UP000614047">
    <property type="component" value="Unassembled WGS sequence"/>
</dbReference>
<sequence length="166" mass="17771">MHTRLFAVVASFVLGLGTASCGGPEKPVSSPRPAATSAEPSKPAKPAGTRIGHYKDIVLSRSFSIDFDDDPAGKRVVDGDLQFFMEIEAHRITLLPAGVRGGYQVCRDRTGRSTALGFKAVSAGRSICVVTESGLVGLFKVRQLRIGEYADRGVFRFDLTVWQGAA</sequence>
<evidence type="ECO:0008006" key="4">
    <source>
        <dbReference type="Google" id="ProtNLM"/>
    </source>
</evidence>
<name>A0A931DNA3_9ACTN</name>
<dbReference type="EMBL" id="JADOUA010000001">
    <property type="protein sequence ID" value="MBG6091693.1"/>
    <property type="molecule type" value="Genomic_DNA"/>
</dbReference>
<proteinExistence type="predicted"/>
<gene>
    <name evidence="2" type="ORF">IW256_005806</name>
</gene>
<dbReference type="RefSeq" id="WP_197013973.1">
    <property type="nucleotide sequence ID" value="NZ_BAABES010000002.1"/>
</dbReference>